<proteinExistence type="predicted"/>
<dbReference type="PANTHER" id="PTHR42976:SF1">
    <property type="entry name" value="GH18 DOMAIN-CONTAINING PROTEIN-RELATED"/>
    <property type="match status" value="1"/>
</dbReference>
<dbReference type="RefSeq" id="WP_258341561.1">
    <property type="nucleotide sequence ID" value="NZ_BAAAYK010000038.1"/>
</dbReference>
<comment type="caution">
    <text evidence="2">The sequence shown here is derived from an EMBL/GenBank/DDBJ whole genome shotgun (WGS) entry which is preliminary data.</text>
</comment>
<name>A0ABP6RUG0_9PSEU</name>
<organism evidence="2 3">
    <name type="scientific">Saccharopolyspora gregorii</name>
    <dbReference type="NCBI Taxonomy" id="33914"/>
    <lineage>
        <taxon>Bacteria</taxon>
        <taxon>Bacillati</taxon>
        <taxon>Actinomycetota</taxon>
        <taxon>Actinomycetes</taxon>
        <taxon>Pseudonocardiales</taxon>
        <taxon>Pseudonocardiaceae</taxon>
        <taxon>Saccharopolyspora</taxon>
    </lineage>
</organism>
<dbReference type="CDD" id="cd06543">
    <property type="entry name" value="GH18_PF-ChiA-like"/>
    <property type="match status" value="1"/>
</dbReference>
<dbReference type="Gene3D" id="3.20.20.80">
    <property type="entry name" value="Glycosidases"/>
    <property type="match status" value="1"/>
</dbReference>
<feature type="signal peptide" evidence="1">
    <location>
        <begin position="1"/>
        <end position="27"/>
    </location>
</feature>
<evidence type="ECO:0000313" key="3">
    <source>
        <dbReference type="Proteomes" id="UP001500483"/>
    </source>
</evidence>
<evidence type="ECO:0000256" key="1">
    <source>
        <dbReference type="SAM" id="SignalP"/>
    </source>
</evidence>
<sequence length="333" mass="34855">MKKLPKLLVAVAAGTMLPLTAVGAAAAAPDAPAVPAAFAAPAAPAEIKTAPYIDVMQESPTLPEVAEATGQKHFTLAFVLGSAAGCTPMWGGEAALDDQRIIGQIDELRAQGGDVIVATGGAMGPYLESVCGTSDELLNAYKSILDTTGSNHLDIDVEATIQHDVVNEALAKLQAERGTQVSYTLRVQSDETGLDPYSVQVLQSAADHGVDVLVNPMAMEFGSQQPWGDAVIAAAEATLGQMKEIWPDVDEAELKAKLGVTPMIGRNFNGNEFTQEHAQQLVDWAGQNQIGLLSFWSTGRDNGGCPGGAVSPTCSSIEQQPYEFTQIFQGFGG</sequence>
<dbReference type="Proteomes" id="UP001500483">
    <property type="component" value="Unassembled WGS sequence"/>
</dbReference>
<dbReference type="EMBL" id="BAAAYK010000038">
    <property type="protein sequence ID" value="GAA3360007.1"/>
    <property type="molecule type" value="Genomic_DNA"/>
</dbReference>
<dbReference type="PANTHER" id="PTHR42976">
    <property type="entry name" value="BIFUNCTIONAL CHITINASE/LYSOZYME-RELATED"/>
    <property type="match status" value="1"/>
</dbReference>
<evidence type="ECO:0000313" key="2">
    <source>
        <dbReference type="EMBL" id="GAA3360007.1"/>
    </source>
</evidence>
<dbReference type="InterPro" id="IPR052750">
    <property type="entry name" value="GH18_Chitinase"/>
</dbReference>
<gene>
    <name evidence="2" type="ORF">GCM10020366_38270</name>
</gene>
<keyword evidence="1" id="KW-0732">Signal</keyword>
<keyword evidence="3" id="KW-1185">Reference proteome</keyword>
<protein>
    <recommendedName>
        <fullName evidence="4">Glycosyl hydrolase</fullName>
    </recommendedName>
</protein>
<feature type="chain" id="PRO_5046375021" description="Glycosyl hydrolase" evidence="1">
    <location>
        <begin position="28"/>
        <end position="333"/>
    </location>
</feature>
<dbReference type="InterPro" id="IPR017853">
    <property type="entry name" value="GH"/>
</dbReference>
<accession>A0ABP6RUG0</accession>
<reference evidence="3" key="1">
    <citation type="journal article" date="2019" name="Int. J. Syst. Evol. Microbiol.">
        <title>The Global Catalogue of Microorganisms (GCM) 10K type strain sequencing project: providing services to taxonomists for standard genome sequencing and annotation.</title>
        <authorList>
            <consortium name="The Broad Institute Genomics Platform"/>
            <consortium name="The Broad Institute Genome Sequencing Center for Infectious Disease"/>
            <person name="Wu L."/>
            <person name="Ma J."/>
        </authorList>
    </citation>
    <scope>NUCLEOTIDE SEQUENCE [LARGE SCALE GENOMIC DNA]</scope>
    <source>
        <strain evidence="3">JCM 9687</strain>
    </source>
</reference>
<dbReference type="SUPFAM" id="SSF51445">
    <property type="entry name" value="(Trans)glycosidases"/>
    <property type="match status" value="1"/>
</dbReference>
<evidence type="ECO:0008006" key="4">
    <source>
        <dbReference type="Google" id="ProtNLM"/>
    </source>
</evidence>